<dbReference type="SUPFAM" id="SSF56214">
    <property type="entry name" value="4'-phosphopantetheinyl transferase"/>
    <property type="match status" value="2"/>
</dbReference>
<dbReference type="Proteomes" id="UP000718451">
    <property type="component" value="Unassembled WGS sequence"/>
</dbReference>
<name>A0ABX1GNP0_9FLAO</name>
<proteinExistence type="predicted"/>
<organism evidence="3 4">
    <name type="scientific">Croceivirga thetidis</name>
    <dbReference type="NCBI Taxonomy" id="2721623"/>
    <lineage>
        <taxon>Bacteria</taxon>
        <taxon>Pseudomonadati</taxon>
        <taxon>Bacteroidota</taxon>
        <taxon>Flavobacteriia</taxon>
        <taxon>Flavobacteriales</taxon>
        <taxon>Flavobacteriaceae</taxon>
        <taxon>Croceivirga</taxon>
    </lineage>
</organism>
<reference evidence="3 4" key="1">
    <citation type="submission" date="2020-04" db="EMBL/GenBank/DDBJ databases">
        <authorList>
            <person name="Yoon J."/>
        </authorList>
    </citation>
    <scope>NUCLEOTIDE SEQUENCE [LARGE SCALE GENOMIC DNA]</scope>
    <source>
        <strain evidence="3 4">DJ-13</strain>
    </source>
</reference>
<accession>A0ABX1GNP0</accession>
<protein>
    <submittedName>
        <fullName evidence="3">4'-phosphopantetheinyl transferase superfamily protein</fullName>
    </submittedName>
</protein>
<evidence type="ECO:0000256" key="1">
    <source>
        <dbReference type="ARBA" id="ARBA00022679"/>
    </source>
</evidence>
<keyword evidence="1 3" id="KW-0808">Transferase</keyword>
<dbReference type="InterPro" id="IPR037143">
    <property type="entry name" value="4-PPantetheinyl_Trfase_dom_sf"/>
</dbReference>
<gene>
    <name evidence="3" type="ORF">HCU67_06225</name>
</gene>
<dbReference type="RefSeq" id="WP_168551704.1">
    <property type="nucleotide sequence ID" value="NZ_JAAWWL010000001.1"/>
</dbReference>
<dbReference type="EMBL" id="JAAWWL010000001">
    <property type="protein sequence ID" value="NKI31535.1"/>
    <property type="molecule type" value="Genomic_DNA"/>
</dbReference>
<keyword evidence="4" id="KW-1185">Reference proteome</keyword>
<evidence type="ECO:0000313" key="4">
    <source>
        <dbReference type="Proteomes" id="UP000718451"/>
    </source>
</evidence>
<dbReference type="Pfam" id="PF01648">
    <property type="entry name" value="ACPS"/>
    <property type="match status" value="1"/>
</dbReference>
<dbReference type="GO" id="GO:0016740">
    <property type="term" value="F:transferase activity"/>
    <property type="evidence" value="ECO:0007669"/>
    <property type="project" value="UniProtKB-KW"/>
</dbReference>
<evidence type="ECO:0000259" key="2">
    <source>
        <dbReference type="Pfam" id="PF01648"/>
    </source>
</evidence>
<feature type="domain" description="4'-phosphopantetheinyl transferase" evidence="2">
    <location>
        <begin position="104"/>
        <end position="195"/>
    </location>
</feature>
<dbReference type="InterPro" id="IPR008278">
    <property type="entry name" value="4-PPantetheinyl_Trfase_dom"/>
</dbReference>
<evidence type="ECO:0000313" key="3">
    <source>
        <dbReference type="EMBL" id="NKI31535.1"/>
    </source>
</evidence>
<dbReference type="Gene3D" id="3.90.470.20">
    <property type="entry name" value="4'-phosphopantetheinyl transferase domain"/>
    <property type="match status" value="2"/>
</dbReference>
<comment type="caution">
    <text evidence="3">The sequence shown here is derived from an EMBL/GenBank/DDBJ whole genome shotgun (WGS) entry which is preliminary data.</text>
</comment>
<sequence length="211" mass="24170">MPLYKTLTVSDSTKVLLWKVTESEDELSKGISLTPNCQNRMLDMKSEMHRRAFLSIRHLLGLQGYEDKNLIYNEFGKPHLDDGNHISISHSHNFTGIIISSSLQVGIDIEKQRDKILRIAHKFTPLQEYRTIANTEALIQKLTQVWCAKESLYKIYATPGLSFLNHIIVNDFAMEDLRTSANIIYKGEKSNYAVSFDNFEGFSFAYAIKES</sequence>